<dbReference type="AlphaFoldDB" id="A0A291QZC8"/>
<name>A0A291QZC8_9BACT</name>
<gene>
    <name evidence="1" type="ORF">COR50_20575</name>
</gene>
<evidence type="ECO:0000313" key="2">
    <source>
        <dbReference type="Proteomes" id="UP000220133"/>
    </source>
</evidence>
<sequence>MLSLLTSCWRQSDNGQAKDQQKQVDKFYTETGGWDWIRVPLIKPYEAKKIDPKLESSNWYISYGKIDNAINVKDVSVIDSIIYAYCGDSTLLDYKYIKAAWFIFDVKKNIKQGFSSESEFDNYLQSNNYPKPHWQDIDSISEMLGNGGQVPWMPK</sequence>
<protein>
    <submittedName>
        <fullName evidence="1">Uncharacterized protein</fullName>
    </submittedName>
</protein>
<proteinExistence type="predicted"/>
<organism evidence="1 2">
    <name type="scientific">Chitinophaga caeni</name>
    <dbReference type="NCBI Taxonomy" id="2029983"/>
    <lineage>
        <taxon>Bacteria</taxon>
        <taxon>Pseudomonadati</taxon>
        <taxon>Bacteroidota</taxon>
        <taxon>Chitinophagia</taxon>
        <taxon>Chitinophagales</taxon>
        <taxon>Chitinophagaceae</taxon>
        <taxon>Chitinophaga</taxon>
    </lineage>
</organism>
<accession>A0A291QZC8</accession>
<dbReference type="KEGG" id="cbae:COR50_20575"/>
<evidence type="ECO:0000313" key="1">
    <source>
        <dbReference type="EMBL" id="ATL49379.1"/>
    </source>
</evidence>
<dbReference type="EMBL" id="CP023777">
    <property type="protein sequence ID" value="ATL49379.1"/>
    <property type="molecule type" value="Genomic_DNA"/>
</dbReference>
<keyword evidence="2" id="KW-1185">Reference proteome</keyword>
<reference evidence="1 2" key="1">
    <citation type="submission" date="2017-10" db="EMBL/GenBank/DDBJ databases">
        <title>Paenichitinophaga pekingensis gen. nov., sp. nov., isolated from activated sludge.</title>
        <authorList>
            <person name="Jin D."/>
            <person name="Kong X."/>
            <person name="Deng Y."/>
            <person name="Bai Z."/>
        </authorList>
    </citation>
    <scope>NUCLEOTIDE SEQUENCE [LARGE SCALE GENOMIC DNA]</scope>
    <source>
        <strain evidence="1 2">13</strain>
    </source>
</reference>
<dbReference type="Proteomes" id="UP000220133">
    <property type="component" value="Chromosome"/>
</dbReference>